<evidence type="ECO:0000313" key="1">
    <source>
        <dbReference type="EMBL" id="KAK1138054.1"/>
    </source>
</evidence>
<comment type="caution">
    <text evidence="1">The sequence shown here is derived from an EMBL/GenBank/DDBJ whole genome shotgun (WGS) entry which is preliminary data.</text>
</comment>
<sequence length="226" mass="26126">MDNSVKLIIYKGTTIFNSVIITSYSVIKYEQKVKKTKSMCQINVDTNNVSESNGVQMNKIWLNKKGLNAYVVSAYIVTLTNSQTYRKAALAKLLQYLAYRNERITQMAIERREVDHAMSWLSTLGGAFSALGEEFQHCAEMAGKISIKQFELALRVRDPFLIARCKLYTALSLIQQGQLNKPKRMVRCIYKFSINQNDIRLQNMCQGIWAKLKYCYRIQKKRHKTV</sequence>
<dbReference type="PANTHER" id="PTHR36693">
    <property type="entry name" value="GH02722P"/>
    <property type="match status" value="1"/>
</dbReference>
<dbReference type="PANTHER" id="PTHR36693:SF1">
    <property type="entry name" value="GH02722P"/>
    <property type="match status" value="1"/>
</dbReference>
<accession>A0AA40GIC9</accession>
<gene>
    <name evidence="1" type="ORF">K0M31_002542</name>
</gene>
<proteinExistence type="predicted"/>
<dbReference type="EMBL" id="JAHYIQ010000001">
    <property type="protein sequence ID" value="KAK1138054.1"/>
    <property type="molecule type" value="Genomic_DNA"/>
</dbReference>
<dbReference type="AlphaFoldDB" id="A0AA40GIC9"/>
<protein>
    <submittedName>
        <fullName evidence="1">Uncharacterized protein</fullName>
    </submittedName>
</protein>
<dbReference type="InterPro" id="IPR032072">
    <property type="entry name" value="DUF4807"/>
</dbReference>
<dbReference type="Proteomes" id="UP001177670">
    <property type="component" value="Unassembled WGS sequence"/>
</dbReference>
<name>A0AA40GIC9_9HYME</name>
<keyword evidence="2" id="KW-1185">Reference proteome</keyword>
<reference evidence="1" key="1">
    <citation type="submission" date="2021-10" db="EMBL/GenBank/DDBJ databases">
        <title>Melipona bicolor Genome sequencing and assembly.</title>
        <authorList>
            <person name="Araujo N.S."/>
            <person name="Arias M.C."/>
        </authorList>
    </citation>
    <scope>NUCLEOTIDE SEQUENCE</scope>
    <source>
        <strain evidence="1">USP_2M_L1-L4_2017</strain>
        <tissue evidence="1">Whole body</tissue>
    </source>
</reference>
<evidence type="ECO:0000313" key="2">
    <source>
        <dbReference type="Proteomes" id="UP001177670"/>
    </source>
</evidence>
<organism evidence="1 2">
    <name type="scientific">Melipona bicolor</name>
    <dbReference type="NCBI Taxonomy" id="60889"/>
    <lineage>
        <taxon>Eukaryota</taxon>
        <taxon>Metazoa</taxon>
        <taxon>Ecdysozoa</taxon>
        <taxon>Arthropoda</taxon>
        <taxon>Hexapoda</taxon>
        <taxon>Insecta</taxon>
        <taxon>Pterygota</taxon>
        <taxon>Neoptera</taxon>
        <taxon>Endopterygota</taxon>
        <taxon>Hymenoptera</taxon>
        <taxon>Apocrita</taxon>
        <taxon>Aculeata</taxon>
        <taxon>Apoidea</taxon>
        <taxon>Anthophila</taxon>
        <taxon>Apidae</taxon>
        <taxon>Melipona</taxon>
    </lineage>
</organism>
<dbReference type="Pfam" id="PF16065">
    <property type="entry name" value="DUF4807"/>
    <property type="match status" value="1"/>
</dbReference>